<keyword evidence="2" id="KW-0732">Signal</keyword>
<dbReference type="Proteomes" id="UP000190675">
    <property type="component" value="Chromosome I"/>
</dbReference>
<feature type="transmembrane region" description="Helical" evidence="1">
    <location>
        <begin position="166"/>
        <end position="185"/>
    </location>
</feature>
<evidence type="ECO:0000313" key="4">
    <source>
        <dbReference type="EMBL" id="SHG05324.1"/>
    </source>
</evidence>
<dbReference type="AlphaFoldDB" id="A0A1M5GNL0"/>
<feature type="signal peptide" evidence="2">
    <location>
        <begin position="1"/>
        <end position="23"/>
    </location>
</feature>
<gene>
    <name evidence="4" type="ORF">SAMN05444169_0272</name>
</gene>
<keyword evidence="1" id="KW-0472">Membrane</keyword>
<feature type="chain" id="PRO_5012274030" evidence="2">
    <location>
        <begin position="24"/>
        <end position="197"/>
    </location>
</feature>
<evidence type="ECO:0000313" key="5">
    <source>
        <dbReference type="Proteomes" id="UP000190675"/>
    </source>
</evidence>
<proteinExistence type="predicted"/>
<protein>
    <submittedName>
        <fullName evidence="4">VPLPA-CTERM protein sorting domain-containing protein</fullName>
    </submittedName>
</protein>
<reference evidence="4 5" key="1">
    <citation type="submission" date="2016-11" db="EMBL/GenBank/DDBJ databases">
        <authorList>
            <person name="Jaros S."/>
            <person name="Januszkiewicz K."/>
            <person name="Wedrychowicz H."/>
        </authorList>
    </citation>
    <scope>NUCLEOTIDE SEQUENCE [LARGE SCALE GENOMIC DNA]</scope>
    <source>
        <strain evidence="4 5">GAS242</strain>
    </source>
</reference>
<evidence type="ECO:0000256" key="1">
    <source>
        <dbReference type="SAM" id="Phobius"/>
    </source>
</evidence>
<organism evidence="4 5">
    <name type="scientific">Bradyrhizobium erythrophlei</name>
    <dbReference type="NCBI Taxonomy" id="1437360"/>
    <lineage>
        <taxon>Bacteria</taxon>
        <taxon>Pseudomonadati</taxon>
        <taxon>Pseudomonadota</taxon>
        <taxon>Alphaproteobacteria</taxon>
        <taxon>Hyphomicrobiales</taxon>
        <taxon>Nitrobacteraceae</taxon>
        <taxon>Bradyrhizobium</taxon>
    </lineage>
</organism>
<dbReference type="EMBL" id="LT670818">
    <property type="protein sequence ID" value="SHG05324.1"/>
    <property type="molecule type" value="Genomic_DNA"/>
</dbReference>
<keyword evidence="1" id="KW-1133">Transmembrane helix</keyword>
<feature type="domain" description="Ice-binding protein C-terminal" evidence="3">
    <location>
        <begin position="163"/>
        <end position="188"/>
    </location>
</feature>
<accession>A0A1M5GNL0</accession>
<evidence type="ECO:0000259" key="3">
    <source>
        <dbReference type="Pfam" id="PF07589"/>
    </source>
</evidence>
<sequence>MLRKIGAVAAIAAIIASGAPAKAATYDFTFTGGANDQGVSASGTFTTNDANNSLVFGSGIFSISPVSNQPATLFQATADTAGLSSDNVFPIDNSAGILFQGTGNTSFYANIFAPTGQSLGVGTSDAWFSAVINGAGYLVGSLGFDGICSNCVADGTLSITAAATPLPATGGMMLLGLGVLGFMGYRRRQNGSVLAAA</sequence>
<name>A0A1M5GNL0_9BRAD</name>
<dbReference type="InterPro" id="IPR013424">
    <property type="entry name" value="Ice-binding_C"/>
</dbReference>
<dbReference type="RefSeq" id="WP_079564186.1">
    <property type="nucleotide sequence ID" value="NZ_LT670818.1"/>
</dbReference>
<dbReference type="Pfam" id="PF07589">
    <property type="entry name" value="PEP-CTERM"/>
    <property type="match status" value="1"/>
</dbReference>
<keyword evidence="1" id="KW-0812">Transmembrane</keyword>
<evidence type="ECO:0000256" key="2">
    <source>
        <dbReference type="SAM" id="SignalP"/>
    </source>
</evidence>